<reference evidence="5" key="1">
    <citation type="submission" date="2022-01" db="EMBL/GenBank/DDBJ databases">
        <authorList>
            <person name="King R."/>
        </authorList>
    </citation>
    <scope>NUCLEOTIDE SEQUENCE</scope>
</reference>
<feature type="compositionally biased region" description="Acidic residues" evidence="1">
    <location>
        <begin position="1427"/>
        <end position="1436"/>
    </location>
</feature>
<dbReference type="PANTHER" id="PTHR46848:SF1">
    <property type="entry name" value="REGULATOR OF G-PROTEIN SIGNALING 3"/>
    <property type="match status" value="1"/>
</dbReference>
<feature type="compositionally biased region" description="Basic residues" evidence="1">
    <location>
        <begin position="40"/>
        <end position="55"/>
    </location>
</feature>
<dbReference type="InterPro" id="IPR000008">
    <property type="entry name" value="C2_dom"/>
</dbReference>
<dbReference type="Gene3D" id="2.30.42.10">
    <property type="match status" value="1"/>
</dbReference>
<dbReference type="SMART" id="SM00228">
    <property type="entry name" value="PDZ"/>
    <property type="match status" value="1"/>
</dbReference>
<name>A0A9P0CZF9_9CUCU</name>
<keyword evidence="6" id="KW-1185">Reference proteome</keyword>
<dbReference type="InterPro" id="IPR036034">
    <property type="entry name" value="PDZ_sf"/>
</dbReference>
<protein>
    <submittedName>
        <fullName evidence="5">Uncharacterized protein</fullName>
    </submittedName>
</protein>
<dbReference type="Gene3D" id="2.30.29.30">
    <property type="entry name" value="Pleckstrin-homology domain (PH domain)/Phosphotyrosine-binding domain (PTB)"/>
    <property type="match status" value="1"/>
</dbReference>
<feature type="domain" description="C2" evidence="2">
    <location>
        <begin position="543"/>
        <end position="680"/>
    </location>
</feature>
<dbReference type="SUPFAM" id="SSF49562">
    <property type="entry name" value="C2 domain (Calcium/lipid-binding domain, CaLB)"/>
    <property type="match status" value="1"/>
</dbReference>
<dbReference type="EMBL" id="OV651818">
    <property type="protein sequence ID" value="CAH1112108.1"/>
    <property type="molecule type" value="Genomic_DNA"/>
</dbReference>
<evidence type="ECO:0000313" key="6">
    <source>
        <dbReference type="Proteomes" id="UP001153636"/>
    </source>
</evidence>
<sequence>MGRRDTSNTDDPHQQRPLPLDYPTLTPAARISTPRAKTSTAKRRRSSTALRRRRSSIAPSTALGRNSLDGLMDADKENRFTSTPIKTSAEGVGALRDVGNLTPKVKDKHWESFLENHKALSARKCKSEKKSRTPLNTPRHHHKKKKDCLSSHNDFLVIDSQTSNYFRPFETVDSHIEGVKNDLCACKNSSFSSVRKKVPDTYAPTLPTFTSEYSPCAMRTTHCLETLIRNSSKKLPTTVNILDDLPPSKKQKIDHVTDFLHQISFLTTPQNPGCLPGLTINENYDKVTPLVKKFLDFKFNKTKTVNNNDSSFINNLSLDKIVDALLDTSDDSIRATVKNELNSSMVVNVESENENNINEEEQRLQIETVSEHSSDSGFRSSTNENSHKLDNNFLCKCNNNNNNNDEKTIIQINETYNERCVDDSSIRKRPSNQEFSEFETKKILLDNSQDNNNFTLKRQKGIRRRKPFSTDKTNNLYDSSKIDYVNTPIQNCYLENKEILGDTYVLGNTLDVGTPIEAYRGIRKCLIFDNSSKTNDSSIFSESGSTSKFSITDVRGSMDLKIFMEGEHLFVHIISCKDLYRPNGEKLNAYVKVALFDRSEDNRRKRNGLLQRTPVQRDSTKPYFNHTLKFPLAEDDYQKRLHLELWHRERSTRTSEFLGCMSFDVSDVIEERINGSYRLLPQSTGRSTNVPITHDLLAISFTENSRKEAKMCESQSSVDELISLDDLEGDLRRSTSKTVLNEQQKYADENLFLRYLELDPTDGPDASSAATQRKATGNKNGRTPFTCTKRLTKPPKSGFGFSVVWTHPPRIERVEKGLPADKAGILPGDYIIFVDKHNVVTMPEIDILNLIRSYGSQLTLEIFRRNPSRNGSVPSVKRLSMPLATSTTLGSTSILPVTSCSNLVQQQRRPSTVCSTNTVSVEYNRRKLHLPQVTFSAEKPTNNPEENKKKAIYQLISKEQQYATGLQFAITRFVSALAERKDLITSAEHRMLFQNCEELLRITEDILDHLVQDDGEPQMHLLAKTYFSKLQELTMAYKRYCSGIKKADCILANKTKNCNSEFSRFLQVPQIPRRRPDITTFIHKPLEHYREILRLLLTIQSCTKPNHDDFAVINQVVHDLQLTYREITSEGGLMEPLGEGRPLLTVQDLENRLVFTKCKPFVLNKPGRQWIFGGDLARIEGRNVRQYWTLLFSDMLLFAKASRDRVLFVMEDPIPLAHISDMFFNVRKKDTEFRINLNPDGRNATSPTVHCGPDLSRTPKKNASKKTVILRAPTPELKAVWQNLLQRQIFQLTSGMDGSSLSSPLESPEVPLTTSVVTLQSAESLSIRRQVRLDTTKPYTQTKIFLDRTQETTGAKTDPEKSQIQPQISLDKTPDTPSANISFHSSSDLSQAFTSHFTSEASLLPKQSTLPEYASSPSAILTPSTEVYDDNSEETDEFRFGDEPWDASQFNYDMSSLNIDGLSQKS</sequence>
<feature type="compositionally biased region" description="Polar residues" evidence="1">
    <location>
        <begin position="1362"/>
        <end position="1377"/>
    </location>
</feature>
<feature type="compositionally biased region" description="Polar residues" evidence="1">
    <location>
        <begin position="768"/>
        <end position="786"/>
    </location>
</feature>
<dbReference type="SUPFAM" id="SSF50156">
    <property type="entry name" value="PDZ domain-like"/>
    <property type="match status" value="1"/>
</dbReference>
<dbReference type="PROSITE" id="PS50010">
    <property type="entry name" value="DH_2"/>
    <property type="match status" value="1"/>
</dbReference>
<dbReference type="InterPro" id="IPR011993">
    <property type="entry name" value="PH-like_dom_sf"/>
</dbReference>
<feature type="region of interest" description="Disordered" evidence="1">
    <location>
        <begin position="121"/>
        <end position="146"/>
    </location>
</feature>
<feature type="region of interest" description="Disordered" evidence="1">
    <location>
        <begin position="763"/>
        <end position="786"/>
    </location>
</feature>
<dbReference type="InterPro" id="IPR035892">
    <property type="entry name" value="C2_domain_sf"/>
</dbReference>
<dbReference type="PROSITE" id="PS50004">
    <property type="entry name" value="C2"/>
    <property type="match status" value="1"/>
</dbReference>
<evidence type="ECO:0000256" key="1">
    <source>
        <dbReference type="SAM" id="MobiDB-lite"/>
    </source>
</evidence>
<dbReference type="InterPro" id="IPR001478">
    <property type="entry name" value="PDZ"/>
</dbReference>
<evidence type="ECO:0000259" key="2">
    <source>
        <dbReference type="PROSITE" id="PS50004"/>
    </source>
</evidence>
<dbReference type="Gene3D" id="2.60.40.150">
    <property type="entry name" value="C2 domain"/>
    <property type="match status" value="1"/>
</dbReference>
<feature type="domain" description="PDZ" evidence="4">
    <location>
        <begin position="788"/>
        <end position="866"/>
    </location>
</feature>
<dbReference type="SMART" id="SM00239">
    <property type="entry name" value="C2"/>
    <property type="match status" value="1"/>
</dbReference>
<dbReference type="OrthoDB" id="410721at2759"/>
<dbReference type="GO" id="GO:0005085">
    <property type="term" value="F:guanyl-nucleotide exchange factor activity"/>
    <property type="evidence" value="ECO:0007669"/>
    <property type="project" value="InterPro"/>
</dbReference>
<dbReference type="InterPro" id="IPR035899">
    <property type="entry name" value="DBL_dom_sf"/>
</dbReference>
<accession>A0A9P0CZF9</accession>
<dbReference type="GO" id="GO:0005886">
    <property type="term" value="C:plasma membrane"/>
    <property type="evidence" value="ECO:0007669"/>
    <property type="project" value="TreeGrafter"/>
</dbReference>
<dbReference type="Proteomes" id="UP001153636">
    <property type="component" value="Chromosome 6"/>
</dbReference>
<proteinExistence type="predicted"/>
<evidence type="ECO:0000259" key="3">
    <source>
        <dbReference type="PROSITE" id="PS50010"/>
    </source>
</evidence>
<evidence type="ECO:0000313" key="5">
    <source>
        <dbReference type="EMBL" id="CAH1112108.1"/>
    </source>
</evidence>
<dbReference type="PROSITE" id="PS50106">
    <property type="entry name" value="PDZ"/>
    <property type="match status" value="1"/>
</dbReference>
<dbReference type="SUPFAM" id="SSF50729">
    <property type="entry name" value="PH domain-like"/>
    <property type="match status" value="1"/>
</dbReference>
<feature type="region of interest" description="Disordered" evidence="1">
    <location>
        <begin position="1345"/>
        <end position="1377"/>
    </location>
</feature>
<dbReference type="SUPFAM" id="SSF48065">
    <property type="entry name" value="DBL homology domain (DH-domain)"/>
    <property type="match status" value="1"/>
</dbReference>
<dbReference type="GO" id="GO:0005634">
    <property type="term" value="C:nucleus"/>
    <property type="evidence" value="ECO:0007669"/>
    <property type="project" value="TreeGrafter"/>
</dbReference>
<dbReference type="Pfam" id="PF00595">
    <property type="entry name" value="PDZ"/>
    <property type="match status" value="1"/>
</dbReference>
<organism evidence="5 6">
    <name type="scientific">Psylliodes chrysocephalus</name>
    <dbReference type="NCBI Taxonomy" id="3402493"/>
    <lineage>
        <taxon>Eukaryota</taxon>
        <taxon>Metazoa</taxon>
        <taxon>Ecdysozoa</taxon>
        <taxon>Arthropoda</taxon>
        <taxon>Hexapoda</taxon>
        <taxon>Insecta</taxon>
        <taxon>Pterygota</taxon>
        <taxon>Neoptera</taxon>
        <taxon>Endopterygota</taxon>
        <taxon>Coleoptera</taxon>
        <taxon>Polyphaga</taxon>
        <taxon>Cucujiformia</taxon>
        <taxon>Chrysomeloidea</taxon>
        <taxon>Chrysomelidae</taxon>
        <taxon>Galerucinae</taxon>
        <taxon>Alticini</taxon>
        <taxon>Psylliodes</taxon>
    </lineage>
</organism>
<feature type="domain" description="DH" evidence="3">
    <location>
        <begin position="947"/>
        <end position="1130"/>
    </location>
</feature>
<feature type="region of interest" description="Disordered" evidence="1">
    <location>
        <begin position="1"/>
        <end position="70"/>
    </location>
</feature>
<gene>
    <name evidence="5" type="ORF">PSYICH_LOCUS12962</name>
</gene>
<evidence type="ECO:0000259" key="4">
    <source>
        <dbReference type="PROSITE" id="PS50106"/>
    </source>
</evidence>
<dbReference type="Gene3D" id="1.20.900.10">
    <property type="entry name" value="Dbl homology (DH) domain"/>
    <property type="match status" value="1"/>
</dbReference>
<feature type="compositionally biased region" description="Polar residues" evidence="1">
    <location>
        <begin position="1408"/>
        <end position="1425"/>
    </location>
</feature>
<dbReference type="Pfam" id="PF00168">
    <property type="entry name" value="C2"/>
    <property type="match status" value="1"/>
</dbReference>
<dbReference type="PANTHER" id="PTHR46848">
    <property type="entry name" value="REGULATOR OF G-PROTEIN SIGNALING 3"/>
    <property type="match status" value="1"/>
</dbReference>
<feature type="region of interest" description="Disordered" evidence="1">
    <location>
        <begin position="1408"/>
        <end position="1444"/>
    </location>
</feature>
<feature type="compositionally biased region" description="Basic and acidic residues" evidence="1">
    <location>
        <begin position="1"/>
        <end position="14"/>
    </location>
</feature>
<dbReference type="InterPro" id="IPR000219">
    <property type="entry name" value="DH_dom"/>
</dbReference>